<dbReference type="GO" id="GO:0016746">
    <property type="term" value="F:acyltransferase activity"/>
    <property type="evidence" value="ECO:0007669"/>
    <property type="project" value="UniProtKB-KW"/>
</dbReference>
<dbReference type="Proteomes" id="UP001550535">
    <property type="component" value="Unassembled WGS sequence"/>
</dbReference>
<dbReference type="SUPFAM" id="SSF55729">
    <property type="entry name" value="Acyl-CoA N-acyltransferases (Nat)"/>
    <property type="match status" value="1"/>
</dbReference>
<dbReference type="PROSITE" id="PS51186">
    <property type="entry name" value="GNAT"/>
    <property type="match status" value="1"/>
</dbReference>
<gene>
    <name evidence="2" type="ORF">ABZ507_09845</name>
</gene>
<dbReference type="EC" id="2.3.1.-" evidence="2"/>
<feature type="domain" description="N-acetyltransferase" evidence="1">
    <location>
        <begin position="100"/>
        <end position="180"/>
    </location>
</feature>
<dbReference type="InterPro" id="IPR052523">
    <property type="entry name" value="Trichothecene_AcTrans"/>
</dbReference>
<keyword evidence="2" id="KW-0012">Acyltransferase</keyword>
<evidence type="ECO:0000259" key="1">
    <source>
        <dbReference type="PROSITE" id="PS51186"/>
    </source>
</evidence>
<dbReference type="RefSeq" id="WP_063017734.1">
    <property type="nucleotide sequence ID" value="NZ_JBEYBM010000001.1"/>
</dbReference>
<evidence type="ECO:0000313" key="2">
    <source>
        <dbReference type="EMBL" id="MEU2122124.1"/>
    </source>
</evidence>
<reference evidence="2 3" key="1">
    <citation type="submission" date="2024-06" db="EMBL/GenBank/DDBJ databases">
        <title>The Natural Products Discovery Center: Release of the First 8490 Sequenced Strains for Exploring Actinobacteria Biosynthetic Diversity.</title>
        <authorList>
            <person name="Kalkreuter E."/>
            <person name="Kautsar S.A."/>
            <person name="Yang D."/>
            <person name="Bader C.D."/>
            <person name="Teijaro C.N."/>
            <person name="Fluegel L."/>
            <person name="Davis C.M."/>
            <person name="Simpson J.R."/>
            <person name="Lauterbach L."/>
            <person name="Steele A.D."/>
            <person name="Gui C."/>
            <person name="Meng S."/>
            <person name="Li G."/>
            <person name="Viehrig K."/>
            <person name="Ye F."/>
            <person name="Su P."/>
            <person name="Kiefer A.F."/>
            <person name="Nichols A."/>
            <person name="Cepeda A.J."/>
            <person name="Yan W."/>
            <person name="Fan B."/>
            <person name="Jiang Y."/>
            <person name="Adhikari A."/>
            <person name="Zheng C.-J."/>
            <person name="Schuster L."/>
            <person name="Cowan T.M."/>
            <person name="Smanski M.J."/>
            <person name="Chevrette M.G."/>
            <person name="De Carvalho L.P.S."/>
            <person name="Shen B."/>
        </authorList>
    </citation>
    <scope>NUCLEOTIDE SEQUENCE [LARGE SCALE GENOMIC DNA]</scope>
    <source>
        <strain evidence="2 3">NPDC019434</strain>
    </source>
</reference>
<dbReference type="EMBL" id="JBEYBR010000019">
    <property type="protein sequence ID" value="MEU2122124.1"/>
    <property type="molecule type" value="Genomic_DNA"/>
</dbReference>
<dbReference type="Pfam" id="PF13508">
    <property type="entry name" value="Acetyltransf_7"/>
    <property type="match status" value="1"/>
</dbReference>
<sequence>MEPGAFVLAAAFADDPLMTYFWPGSSRRRKALPGFWDSRIASRRKNGCVDLAHDAAGDLACVALWEPANVVAPTAKPLTLLRALGPATARALAAGRRMERARPETPHLYLAAIGTLPRARGRGLATTLLERRLSTAEQDCFLISNTSGTVPYYQRFGFEPQGELPIGRGPVVYPMLRKKSTHRPRP</sequence>
<organism evidence="2 3">
    <name type="scientific">Nocardia niwae</name>
    <dbReference type="NCBI Taxonomy" id="626084"/>
    <lineage>
        <taxon>Bacteria</taxon>
        <taxon>Bacillati</taxon>
        <taxon>Actinomycetota</taxon>
        <taxon>Actinomycetes</taxon>
        <taxon>Mycobacteriales</taxon>
        <taxon>Nocardiaceae</taxon>
        <taxon>Nocardia</taxon>
    </lineage>
</organism>
<protein>
    <submittedName>
        <fullName evidence="2">GNAT family N-acetyltransferase</fullName>
        <ecNumber evidence="2">2.3.1.-</ecNumber>
    </submittedName>
</protein>
<keyword evidence="2" id="KW-0808">Transferase</keyword>
<keyword evidence="3" id="KW-1185">Reference proteome</keyword>
<dbReference type="CDD" id="cd04301">
    <property type="entry name" value="NAT_SF"/>
    <property type="match status" value="1"/>
</dbReference>
<evidence type="ECO:0000313" key="3">
    <source>
        <dbReference type="Proteomes" id="UP001550535"/>
    </source>
</evidence>
<dbReference type="PANTHER" id="PTHR42791">
    <property type="entry name" value="GNAT FAMILY ACETYLTRANSFERASE"/>
    <property type="match status" value="1"/>
</dbReference>
<dbReference type="PANTHER" id="PTHR42791:SF1">
    <property type="entry name" value="N-ACETYLTRANSFERASE DOMAIN-CONTAINING PROTEIN"/>
    <property type="match status" value="1"/>
</dbReference>
<dbReference type="Gene3D" id="3.40.630.30">
    <property type="match status" value="1"/>
</dbReference>
<dbReference type="InterPro" id="IPR000182">
    <property type="entry name" value="GNAT_dom"/>
</dbReference>
<name>A0ABV2X8B6_9NOCA</name>
<comment type="caution">
    <text evidence="2">The sequence shown here is derived from an EMBL/GenBank/DDBJ whole genome shotgun (WGS) entry which is preliminary data.</text>
</comment>
<proteinExistence type="predicted"/>
<accession>A0ABV2X8B6</accession>
<dbReference type="InterPro" id="IPR016181">
    <property type="entry name" value="Acyl_CoA_acyltransferase"/>
</dbReference>